<keyword evidence="2" id="KW-0808">Transferase</keyword>
<dbReference type="RefSeq" id="WP_106666995.1">
    <property type="nucleotide sequence ID" value="NZ_PGGM01000016.1"/>
</dbReference>
<dbReference type="Gene3D" id="3.40.630.30">
    <property type="match status" value="1"/>
</dbReference>
<comment type="caution">
    <text evidence="2">The sequence shown here is derived from an EMBL/GenBank/DDBJ whole genome shotgun (WGS) entry which is preliminary data.</text>
</comment>
<dbReference type="SUPFAM" id="SSF55729">
    <property type="entry name" value="Acyl-CoA N-acyltransferases (Nat)"/>
    <property type="match status" value="1"/>
</dbReference>
<evidence type="ECO:0000313" key="2">
    <source>
        <dbReference type="EMBL" id="PSH59167.1"/>
    </source>
</evidence>
<organism evidence="2 3">
    <name type="scientific">Phyllobacterium sophorae</name>
    <dbReference type="NCBI Taxonomy" id="1520277"/>
    <lineage>
        <taxon>Bacteria</taxon>
        <taxon>Pseudomonadati</taxon>
        <taxon>Pseudomonadota</taxon>
        <taxon>Alphaproteobacteria</taxon>
        <taxon>Hyphomicrobiales</taxon>
        <taxon>Phyllobacteriaceae</taxon>
        <taxon>Phyllobacterium</taxon>
    </lineage>
</organism>
<protein>
    <submittedName>
        <fullName evidence="2">GNAT family N-acetyltransferase</fullName>
    </submittedName>
</protein>
<dbReference type="EMBL" id="PGGM01000016">
    <property type="protein sequence ID" value="PSH59167.1"/>
    <property type="molecule type" value="Genomic_DNA"/>
</dbReference>
<feature type="domain" description="N-acetyltransferase" evidence="1">
    <location>
        <begin position="9"/>
        <end position="171"/>
    </location>
</feature>
<evidence type="ECO:0000259" key="1">
    <source>
        <dbReference type="PROSITE" id="PS51186"/>
    </source>
</evidence>
<dbReference type="Proteomes" id="UP000241764">
    <property type="component" value="Unassembled WGS sequence"/>
</dbReference>
<dbReference type="InterPro" id="IPR000182">
    <property type="entry name" value="GNAT_dom"/>
</dbReference>
<name>A0A2P7AY87_9HYPH</name>
<accession>A0A2P7AY87</accession>
<dbReference type="PROSITE" id="PS51186">
    <property type="entry name" value="GNAT"/>
    <property type="match status" value="1"/>
</dbReference>
<dbReference type="AlphaFoldDB" id="A0A2P7AY87"/>
<dbReference type="InterPro" id="IPR016181">
    <property type="entry name" value="Acyl_CoA_acyltransferase"/>
</dbReference>
<proteinExistence type="predicted"/>
<dbReference type="GO" id="GO:0016747">
    <property type="term" value="F:acyltransferase activity, transferring groups other than amino-acyl groups"/>
    <property type="evidence" value="ECO:0007669"/>
    <property type="project" value="InterPro"/>
</dbReference>
<sequence length="178" mass="19456">MMTSLENPLHWRLMEAGDLASVSAVAKEVHPEFPEDDAVFLNRLVLYENGSYVLENGSTIIGYAVTHPWKSFNIPALNTVLSALPEHSDTYYIHDIALLGAARGSGAAGKIISIVASHALVSGFKTMSLVAVNGSSGFWEKQGFEVANRPDLEPKLKTYSDDACFMLRQLHLPHACVR</sequence>
<dbReference type="OrthoDB" id="359414at2"/>
<keyword evidence="3" id="KW-1185">Reference proteome</keyword>
<dbReference type="Pfam" id="PF00583">
    <property type="entry name" value="Acetyltransf_1"/>
    <property type="match status" value="1"/>
</dbReference>
<gene>
    <name evidence="2" type="ORF">CU103_26370</name>
</gene>
<reference evidence="3" key="1">
    <citation type="submission" date="2017-11" db="EMBL/GenBank/DDBJ databases">
        <authorList>
            <person name="Kuznetsova I."/>
            <person name="Sazanova A."/>
            <person name="Chirak E."/>
            <person name="Safronova V."/>
            <person name="Willems A."/>
        </authorList>
    </citation>
    <scope>NUCLEOTIDE SEQUENCE [LARGE SCALE GENOMIC DNA]</scope>
    <source>
        <strain evidence="3">CCBAU 03422</strain>
    </source>
</reference>
<evidence type="ECO:0000313" key="3">
    <source>
        <dbReference type="Proteomes" id="UP000241764"/>
    </source>
</evidence>